<gene>
    <name evidence="1" type="ORF">AUR64_13835</name>
</gene>
<organism evidence="1 2">
    <name type="scientific">Haloprofundus marisrubri</name>
    <dbReference type="NCBI Taxonomy" id="1514971"/>
    <lineage>
        <taxon>Archaea</taxon>
        <taxon>Methanobacteriati</taxon>
        <taxon>Methanobacteriota</taxon>
        <taxon>Stenosarchaea group</taxon>
        <taxon>Halobacteria</taxon>
        <taxon>Halobacteriales</taxon>
        <taxon>Haloferacaceae</taxon>
        <taxon>Haloprofundus</taxon>
    </lineage>
</organism>
<evidence type="ECO:0000313" key="2">
    <source>
        <dbReference type="Proteomes" id="UP000054387"/>
    </source>
</evidence>
<dbReference type="OrthoDB" id="187143at2157"/>
<dbReference type="RefSeq" id="WP_058582040.1">
    <property type="nucleotide sequence ID" value="NZ_LOPU01000029.1"/>
</dbReference>
<reference evidence="1 2" key="1">
    <citation type="submission" date="2015-12" db="EMBL/GenBank/DDBJ databases">
        <title>Haloprofundus marisrubri gen. nov., sp. nov., an extremely halophilic archaeon isolated from the Discovery deep brine-seawater interface in the Red Sea.</title>
        <authorList>
            <person name="Zhang G."/>
            <person name="Stingl U."/>
            <person name="Rashid M."/>
        </authorList>
    </citation>
    <scope>NUCLEOTIDE SEQUENCE [LARGE SCALE GENOMIC DNA]</scope>
    <source>
        <strain evidence="1 2">SB9</strain>
    </source>
</reference>
<sequence>MALRDIDSHTKIERRTIAGQEARVYLDPDEIHVEWRPGRAVYLGVRVGDRIKDADRDVASPRIDEWEVEEITAERVVGRSVKTGDRREWDRETLERGLVVGNYATNLTEFATVLVHEIGVHGGRDPYVTVVAYGDNGEKYGRRYGFVDADDRTVEFRDQDPAVDRLPTEMATVFDELVDGVLVDDGYTIR</sequence>
<dbReference type="STRING" id="1514971.AUR64_13835"/>
<name>A0A0W1R712_9EURY</name>
<protein>
    <submittedName>
        <fullName evidence="1">Uncharacterized protein</fullName>
    </submittedName>
</protein>
<evidence type="ECO:0000313" key="1">
    <source>
        <dbReference type="EMBL" id="KTG08887.1"/>
    </source>
</evidence>
<keyword evidence="2" id="KW-1185">Reference proteome</keyword>
<dbReference type="Proteomes" id="UP000054387">
    <property type="component" value="Unassembled WGS sequence"/>
</dbReference>
<comment type="caution">
    <text evidence="1">The sequence shown here is derived from an EMBL/GenBank/DDBJ whole genome shotgun (WGS) entry which is preliminary data.</text>
</comment>
<proteinExistence type="predicted"/>
<dbReference type="AlphaFoldDB" id="A0A0W1R712"/>
<accession>A0A0W1R712</accession>
<dbReference type="EMBL" id="LOPU01000029">
    <property type="protein sequence ID" value="KTG08887.1"/>
    <property type="molecule type" value="Genomic_DNA"/>
</dbReference>